<comment type="caution">
    <text evidence="2">The sequence shown here is derived from an EMBL/GenBank/DDBJ whole genome shotgun (WGS) entry which is preliminary data.</text>
</comment>
<dbReference type="InterPro" id="IPR025912">
    <property type="entry name" value="YrvL"/>
</dbReference>
<dbReference type="Proteomes" id="UP001231362">
    <property type="component" value="Unassembled WGS sequence"/>
</dbReference>
<feature type="transmembrane region" description="Helical" evidence="1">
    <location>
        <begin position="18"/>
        <end position="41"/>
    </location>
</feature>
<evidence type="ECO:0000256" key="1">
    <source>
        <dbReference type="SAM" id="Phobius"/>
    </source>
</evidence>
<sequence length="155" mass="17435">MPEQNDDSFKNMNLKDKVLTVIGIALLIILVLGFVFGIYYFGFVGIFELLGVQYQSFSSLAIFVVCFFILGIFVDLFFGAMAKVAVENETGRVKSFCIELLLAFTSNWLVLFSVDAFMESITLSLKAKLIVSFLLALLEVIFDNKKKSSLLQREL</sequence>
<evidence type="ECO:0008006" key="4">
    <source>
        <dbReference type="Google" id="ProtNLM"/>
    </source>
</evidence>
<proteinExistence type="predicted"/>
<accession>A0ABT9V1A1</accession>
<dbReference type="Pfam" id="PF14184">
    <property type="entry name" value="YrvL"/>
    <property type="match status" value="1"/>
</dbReference>
<keyword evidence="1" id="KW-0812">Transmembrane</keyword>
<name>A0ABT9V1A1_9BACL</name>
<evidence type="ECO:0000313" key="3">
    <source>
        <dbReference type="Proteomes" id="UP001231362"/>
    </source>
</evidence>
<dbReference type="EMBL" id="JAUSTU010000003">
    <property type="protein sequence ID" value="MDQ0154731.1"/>
    <property type="molecule type" value="Genomic_DNA"/>
</dbReference>
<protein>
    <recommendedName>
        <fullName evidence="4">Regulatory protein YrvL</fullName>
    </recommendedName>
</protein>
<organism evidence="2 3">
    <name type="scientific">Anoxybacillus andreesenii</name>
    <dbReference type="NCBI Taxonomy" id="1325932"/>
    <lineage>
        <taxon>Bacteria</taxon>
        <taxon>Bacillati</taxon>
        <taxon>Bacillota</taxon>
        <taxon>Bacilli</taxon>
        <taxon>Bacillales</taxon>
        <taxon>Anoxybacillaceae</taxon>
        <taxon>Anoxybacillus</taxon>
    </lineage>
</organism>
<keyword evidence="1" id="KW-0472">Membrane</keyword>
<dbReference type="RefSeq" id="WP_307149319.1">
    <property type="nucleotide sequence ID" value="NZ_JAUSTU010000003.1"/>
</dbReference>
<keyword evidence="1" id="KW-1133">Transmembrane helix</keyword>
<feature type="transmembrane region" description="Helical" evidence="1">
    <location>
        <begin position="123"/>
        <end position="142"/>
    </location>
</feature>
<gene>
    <name evidence="2" type="ORF">J2S07_001035</name>
</gene>
<keyword evidence="3" id="KW-1185">Reference proteome</keyword>
<feature type="transmembrane region" description="Helical" evidence="1">
    <location>
        <begin position="96"/>
        <end position="117"/>
    </location>
</feature>
<evidence type="ECO:0000313" key="2">
    <source>
        <dbReference type="EMBL" id="MDQ0154731.1"/>
    </source>
</evidence>
<reference evidence="2 3" key="1">
    <citation type="submission" date="2023-07" db="EMBL/GenBank/DDBJ databases">
        <title>Genomic Encyclopedia of Type Strains, Phase IV (KMG-IV): sequencing the most valuable type-strain genomes for metagenomic binning, comparative biology and taxonomic classification.</title>
        <authorList>
            <person name="Goeker M."/>
        </authorList>
    </citation>
    <scope>NUCLEOTIDE SEQUENCE [LARGE SCALE GENOMIC DNA]</scope>
    <source>
        <strain evidence="2 3">DSM 23948</strain>
    </source>
</reference>
<feature type="transmembrane region" description="Helical" evidence="1">
    <location>
        <begin position="61"/>
        <end position="84"/>
    </location>
</feature>